<sequence length="417" mass="49214">MKRRYLVFRVRKGFLLFFLFIVVISCDLESTKSIDKSKHFGKMKSVKRVETIDKVKHFARVGRFDNVEHFDKVKQDIESSVSFVELSANGKVDVLDWNLPLVKLLSEFGMSSGDKEFIKFILHLESIMTSPNIEISEYNETYTKDEFYNLLKNLGADNIRKLSVFIEVWKAYNEMISYFRVVNPKIKFDDVLFELKSNFCVAVFSYFQFLKRSFNEFVVVKDKDKVFSPNLIVAYIYELSSVSVEILYMRAFDRCYDKLCEDDRDAILCVRDLLLQDMLMDPSVFNFKDYKIYDDYEFYRILGKLGADRMVKVAGIFADLNKKMDLLFDSINAFDGYIAAEKDDKRKENFRNAKSEFLYSFHRDVKLVYFFNIKSVFNSDDIDDIYSSIMKLSTSFSTYMEGLEDRIWYFLKDMGIV</sequence>
<evidence type="ECO:0000313" key="2">
    <source>
        <dbReference type="Proteomes" id="UP000000611"/>
    </source>
</evidence>
<accession>B5RNI6</accession>
<reference evidence="1 2" key="1">
    <citation type="journal article" date="2008" name="PLoS Genet.">
        <title>The genome of Borrelia recurrentis, the agent of deadly louse-borne relapsing fever, is a degraded subset of tick-borne Borrelia duttonii.</title>
        <authorList>
            <person name="Lescot M."/>
            <person name="Audic S."/>
            <person name="Robert C."/>
            <person name="Nguyen T.T."/>
            <person name="Blanc G."/>
            <person name="Cutler S.J."/>
            <person name="Wincker P."/>
            <person name="Couloux A."/>
            <person name="Claverie J.-M."/>
            <person name="Raoult D."/>
            <person name="Drancourt M."/>
        </authorList>
    </citation>
    <scope>NUCLEOTIDE SEQUENCE [LARGE SCALE GENOMIC DNA]</scope>
    <source>
        <strain evidence="1 2">Ly</strain>
    </source>
</reference>
<evidence type="ECO:0008006" key="3">
    <source>
        <dbReference type="Google" id="ProtNLM"/>
    </source>
</evidence>
<name>B5RNI6_BORDL</name>
<keyword evidence="2" id="KW-1185">Reference proteome</keyword>
<dbReference type="AlphaFoldDB" id="B5RNI6"/>
<dbReference type="NCBIfam" id="NF047534">
    <property type="entry name" value="lipo_BTA121_dup"/>
    <property type="match status" value="2"/>
</dbReference>
<gene>
    <name evidence="1" type="ordered locus">BDU_1131</name>
</gene>
<dbReference type="PROSITE" id="PS51257">
    <property type="entry name" value="PROKAR_LIPOPROTEIN"/>
    <property type="match status" value="1"/>
</dbReference>
<evidence type="ECO:0000313" key="1">
    <source>
        <dbReference type="EMBL" id="ACH93922.1"/>
    </source>
</evidence>
<organism evidence="1 2">
    <name type="scientific">Borrelia duttonii (strain Ly)</name>
    <dbReference type="NCBI Taxonomy" id="412419"/>
    <lineage>
        <taxon>Bacteria</taxon>
        <taxon>Pseudomonadati</taxon>
        <taxon>Spirochaetota</taxon>
        <taxon>Spirochaetia</taxon>
        <taxon>Spirochaetales</taxon>
        <taxon>Borreliaceae</taxon>
        <taxon>Borrelia</taxon>
    </lineage>
</organism>
<dbReference type="EMBL" id="CP000979">
    <property type="protein sequence ID" value="ACH93922.1"/>
    <property type="molecule type" value="Genomic_DNA"/>
</dbReference>
<proteinExistence type="predicted"/>
<dbReference type="HOGENOM" id="CLU_054512_0_0_12"/>
<keyword evidence="1" id="KW-0614">Plasmid</keyword>
<geneLocation type="plasmid" evidence="1 2">
    <name>pl165</name>
</geneLocation>
<dbReference type="Proteomes" id="UP000000611">
    <property type="component" value="Plasmid pl165"/>
</dbReference>
<dbReference type="KEGG" id="bdu:BDU_1131"/>
<protein>
    <recommendedName>
        <fullName evidence="3">Lipoprotein</fullName>
    </recommendedName>
</protein>